<organism evidence="2 3">
    <name type="scientific">Aspergillus leporis</name>
    <dbReference type="NCBI Taxonomy" id="41062"/>
    <lineage>
        <taxon>Eukaryota</taxon>
        <taxon>Fungi</taxon>
        <taxon>Dikarya</taxon>
        <taxon>Ascomycota</taxon>
        <taxon>Pezizomycotina</taxon>
        <taxon>Eurotiomycetes</taxon>
        <taxon>Eurotiomycetidae</taxon>
        <taxon>Eurotiales</taxon>
        <taxon>Aspergillaceae</taxon>
        <taxon>Aspergillus</taxon>
        <taxon>Aspergillus subgen. Circumdati</taxon>
    </lineage>
</organism>
<reference evidence="2 3" key="1">
    <citation type="submission" date="2019-04" db="EMBL/GenBank/DDBJ databases">
        <title>Friends and foes A comparative genomics study of 23 Aspergillus species from section Flavi.</title>
        <authorList>
            <consortium name="DOE Joint Genome Institute"/>
            <person name="Kjaerbolling I."/>
            <person name="Vesth T."/>
            <person name="Frisvad J.C."/>
            <person name="Nybo J.L."/>
            <person name="Theobald S."/>
            <person name="Kildgaard S."/>
            <person name="Isbrandt T."/>
            <person name="Kuo A."/>
            <person name="Sato A."/>
            <person name="Lyhne E.K."/>
            <person name="Kogle M.E."/>
            <person name="Wiebenga A."/>
            <person name="Kun R.S."/>
            <person name="Lubbers R.J."/>
            <person name="Makela M.R."/>
            <person name="Barry K."/>
            <person name="Chovatia M."/>
            <person name="Clum A."/>
            <person name="Daum C."/>
            <person name="Haridas S."/>
            <person name="He G."/>
            <person name="LaButti K."/>
            <person name="Lipzen A."/>
            <person name="Mondo S."/>
            <person name="Riley R."/>
            <person name="Salamov A."/>
            <person name="Simmons B.A."/>
            <person name="Magnuson J.K."/>
            <person name="Henrissat B."/>
            <person name="Mortensen U.H."/>
            <person name="Larsen T.O."/>
            <person name="Devries R.P."/>
            <person name="Grigoriev I.V."/>
            <person name="Machida M."/>
            <person name="Baker S.E."/>
            <person name="Andersen M.R."/>
        </authorList>
    </citation>
    <scope>NUCLEOTIDE SEQUENCE [LARGE SCALE GENOMIC DNA]</scope>
    <source>
        <strain evidence="2 3">CBS 151.66</strain>
    </source>
</reference>
<keyword evidence="1" id="KW-0812">Transmembrane</keyword>
<name>A0A5N5X8P7_9EURO</name>
<protein>
    <submittedName>
        <fullName evidence="2">Uncharacterized protein</fullName>
    </submittedName>
</protein>
<accession>A0A5N5X8P7</accession>
<feature type="transmembrane region" description="Helical" evidence="1">
    <location>
        <begin position="12"/>
        <end position="31"/>
    </location>
</feature>
<keyword evidence="1" id="KW-1133">Transmembrane helix</keyword>
<sequence>MTVNYAARFHFMLIRYLGLPDLFITLLATFLPPSNPIGCLHFRSRLSVNTRTRSVEDCGLQVLDLSSELPEICSAAANIESLWPPMKSHSSTDDKSKAQSCGSVGSIFHPEAETPFPTCIHLLCMRWTGYQRS</sequence>
<proteinExistence type="predicted"/>
<keyword evidence="3" id="KW-1185">Reference proteome</keyword>
<evidence type="ECO:0000313" key="3">
    <source>
        <dbReference type="Proteomes" id="UP000326565"/>
    </source>
</evidence>
<dbReference type="EMBL" id="ML732191">
    <property type="protein sequence ID" value="KAB8075690.1"/>
    <property type="molecule type" value="Genomic_DNA"/>
</dbReference>
<gene>
    <name evidence="2" type="ORF">BDV29DRAFT_104852</name>
</gene>
<evidence type="ECO:0000313" key="2">
    <source>
        <dbReference type="EMBL" id="KAB8075690.1"/>
    </source>
</evidence>
<dbReference type="Proteomes" id="UP000326565">
    <property type="component" value="Unassembled WGS sequence"/>
</dbReference>
<evidence type="ECO:0000256" key="1">
    <source>
        <dbReference type="SAM" id="Phobius"/>
    </source>
</evidence>
<keyword evidence="1" id="KW-0472">Membrane</keyword>
<dbReference type="AlphaFoldDB" id="A0A5N5X8P7"/>